<accession>A0ABN2H2B7</accession>
<sequence length="192" mass="21062">MSIGKAVIRPLKDALDDMPVHVRQLSEMFRKHAQRQNRNTGEVTDLDATRVQPPDGHVPDASRPGVDRGDGRDARGRYATGQENKPWVDKEQLGLAHYAEDNDVEVITTQVRVDYPGSPQNGRKYDGLVANGDGENTYDGIEIKSGGALAKYLQPGNTQYQFDNAVNAGAPARGTLDGNEILVTRVIIREEP</sequence>
<feature type="region of interest" description="Disordered" evidence="1">
    <location>
        <begin position="31"/>
        <end position="86"/>
    </location>
</feature>
<reference evidence="2 3" key="1">
    <citation type="journal article" date="2019" name="Int. J. Syst. Evol. Microbiol.">
        <title>The Global Catalogue of Microorganisms (GCM) 10K type strain sequencing project: providing services to taxonomists for standard genome sequencing and annotation.</title>
        <authorList>
            <consortium name="The Broad Institute Genomics Platform"/>
            <consortium name="The Broad Institute Genome Sequencing Center for Infectious Disease"/>
            <person name="Wu L."/>
            <person name="Ma J."/>
        </authorList>
    </citation>
    <scope>NUCLEOTIDE SEQUENCE [LARGE SCALE GENOMIC DNA]</scope>
    <source>
        <strain evidence="2 3">JCM 15575</strain>
    </source>
</reference>
<proteinExistence type="predicted"/>
<evidence type="ECO:0000313" key="3">
    <source>
        <dbReference type="Proteomes" id="UP001500596"/>
    </source>
</evidence>
<dbReference type="RefSeq" id="WP_344055229.1">
    <property type="nucleotide sequence ID" value="NZ_BAAAPK010000001.1"/>
</dbReference>
<evidence type="ECO:0000256" key="1">
    <source>
        <dbReference type="SAM" id="MobiDB-lite"/>
    </source>
</evidence>
<evidence type="ECO:0000313" key="2">
    <source>
        <dbReference type="EMBL" id="GAA1680757.1"/>
    </source>
</evidence>
<protein>
    <submittedName>
        <fullName evidence="2">Uncharacterized protein</fullName>
    </submittedName>
</protein>
<dbReference type="Proteomes" id="UP001500596">
    <property type="component" value="Unassembled WGS sequence"/>
</dbReference>
<keyword evidence="3" id="KW-1185">Reference proteome</keyword>
<name>A0ABN2H2B7_9MICO</name>
<feature type="compositionally biased region" description="Basic and acidic residues" evidence="1">
    <location>
        <begin position="57"/>
        <end position="76"/>
    </location>
</feature>
<dbReference type="EMBL" id="BAAAPK010000001">
    <property type="protein sequence ID" value="GAA1680757.1"/>
    <property type="molecule type" value="Genomic_DNA"/>
</dbReference>
<gene>
    <name evidence="2" type="ORF">GCM10009807_25880</name>
</gene>
<organism evidence="2 3">
    <name type="scientific">Microbacterium lacus</name>
    <dbReference type="NCBI Taxonomy" id="415217"/>
    <lineage>
        <taxon>Bacteria</taxon>
        <taxon>Bacillati</taxon>
        <taxon>Actinomycetota</taxon>
        <taxon>Actinomycetes</taxon>
        <taxon>Micrococcales</taxon>
        <taxon>Microbacteriaceae</taxon>
        <taxon>Microbacterium</taxon>
    </lineage>
</organism>
<comment type="caution">
    <text evidence="2">The sequence shown here is derived from an EMBL/GenBank/DDBJ whole genome shotgun (WGS) entry which is preliminary data.</text>
</comment>